<evidence type="ECO:0000313" key="4">
    <source>
        <dbReference type="Proteomes" id="UP001597261"/>
    </source>
</evidence>
<dbReference type="Gene3D" id="3.40.50.720">
    <property type="entry name" value="NAD(P)-binding Rossmann-like Domain"/>
    <property type="match status" value="1"/>
</dbReference>
<comment type="caution">
    <text evidence="3">The sequence shown here is derived from an EMBL/GenBank/DDBJ whole genome shotgun (WGS) entry which is preliminary data.</text>
</comment>
<name>A0ABW4ITB4_9ACTN</name>
<dbReference type="SUPFAM" id="SSF51735">
    <property type="entry name" value="NAD(P)-binding Rossmann-fold domains"/>
    <property type="match status" value="1"/>
</dbReference>
<dbReference type="RefSeq" id="WP_381085059.1">
    <property type="nucleotide sequence ID" value="NZ_JBHUDX010000058.1"/>
</dbReference>
<dbReference type="Gene3D" id="3.30.360.10">
    <property type="entry name" value="Dihydrodipicolinate Reductase, domain 2"/>
    <property type="match status" value="1"/>
</dbReference>
<dbReference type="PANTHER" id="PTHR43377">
    <property type="entry name" value="BILIVERDIN REDUCTASE A"/>
    <property type="match status" value="1"/>
</dbReference>
<keyword evidence="4" id="KW-1185">Reference proteome</keyword>
<evidence type="ECO:0000313" key="3">
    <source>
        <dbReference type="EMBL" id="MFD1660634.1"/>
    </source>
</evidence>
<gene>
    <name evidence="3" type="ORF">ACFSL4_21085</name>
</gene>
<feature type="domain" description="GFO/IDH/MocA-like oxidoreductase" evidence="2">
    <location>
        <begin position="132"/>
        <end position="252"/>
    </location>
</feature>
<feature type="domain" description="Gfo/Idh/MocA-like oxidoreductase N-terminal" evidence="1">
    <location>
        <begin position="5"/>
        <end position="123"/>
    </location>
</feature>
<dbReference type="InterPro" id="IPR036291">
    <property type="entry name" value="NAD(P)-bd_dom_sf"/>
</dbReference>
<dbReference type="Pfam" id="PF01408">
    <property type="entry name" value="GFO_IDH_MocA"/>
    <property type="match status" value="1"/>
</dbReference>
<evidence type="ECO:0000259" key="2">
    <source>
        <dbReference type="Pfam" id="PF22725"/>
    </source>
</evidence>
<dbReference type="Pfam" id="PF22725">
    <property type="entry name" value="GFO_IDH_MocA_C3"/>
    <property type="match status" value="1"/>
</dbReference>
<sequence>MNRPLRWVLVGASDIAATRMIPAMRALGQEPVAVLSGSPERGRRFAERHQVPVAAKTLDQALSVPADAVYISTTNELHHEQAVAATTAGRHVLCEKPLAMTLDDAADIVRAARAAGVVLGTNHHLRASPVIRSIQRMVAGGHVGRPLAVRVHHAVELPQRLRGWRLKNPAAGGGVVFDITVHDADALRFVLGREVLDVTATAVNQGLAAPGVEDAAMAVLRLDGDVLACAHDAFTVPHAGTALEVHGTDASLLATDAMTQDPDGEVVLRRGDATTPVDVGPRDDLYVTGLRAFADAVHGEGEPLATGADGFASLAVALAVRDALRSGTRTPVIPVSTLEGEAP</sequence>
<dbReference type="InterPro" id="IPR051450">
    <property type="entry name" value="Gfo/Idh/MocA_Oxidoreductases"/>
</dbReference>
<reference evidence="4" key="1">
    <citation type="journal article" date="2019" name="Int. J. Syst. Evol. Microbiol.">
        <title>The Global Catalogue of Microorganisms (GCM) 10K type strain sequencing project: providing services to taxonomists for standard genome sequencing and annotation.</title>
        <authorList>
            <consortium name="The Broad Institute Genomics Platform"/>
            <consortium name="The Broad Institute Genome Sequencing Center for Infectious Disease"/>
            <person name="Wu L."/>
            <person name="Ma J."/>
        </authorList>
    </citation>
    <scope>NUCLEOTIDE SEQUENCE [LARGE SCALE GENOMIC DNA]</scope>
    <source>
        <strain evidence="4">CGMCC 1.12470</strain>
    </source>
</reference>
<proteinExistence type="predicted"/>
<accession>A0ABW4ITB4</accession>
<dbReference type="SUPFAM" id="SSF55347">
    <property type="entry name" value="Glyceraldehyde-3-phosphate dehydrogenase-like, C-terminal domain"/>
    <property type="match status" value="1"/>
</dbReference>
<dbReference type="PANTHER" id="PTHR43377:SF1">
    <property type="entry name" value="BILIVERDIN REDUCTASE A"/>
    <property type="match status" value="1"/>
</dbReference>
<dbReference type="InterPro" id="IPR000683">
    <property type="entry name" value="Gfo/Idh/MocA-like_OxRdtase_N"/>
</dbReference>
<organism evidence="3 4">
    <name type="scientific">Streptomyces caeni</name>
    <dbReference type="NCBI Taxonomy" id="2307231"/>
    <lineage>
        <taxon>Bacteria</taxon>
        <taxon>Bacillati</taxon>
        <taxon>Actinomycetota</taxon>
        <taxon>Actinomycetes</taxon>
        <taxon>Kitasatosporales</taxon>
        <taxon>Streptomycetaceae</taxon>
        <taxon>Streptomyces</taxon>
    </lineage>
</organism>
<evidence type="ECO:0000259" key="1">
    <source>
        <dbReference type="Pfam" id="PF01408"/>
    </source>
</evidence>
<dbReference type="Proteomes" id="UP001597261">
    <property type="component" value="Unassembled WGS sequence"/>
</dbReference>
<protein>
    <submittedName>
        <fullName evidence="3">Gfo/Idh/MocA family protein</fullName>
    </submittedName>
</protein>
<dbReference type="EMBL" id="JBHUDX010000058">
    <property type="protein sequence ID" value="MFD1660634.1"/>
    <property type="molecule type" value="Genomic_DNA"/>
</dbReference>
<dbReference type="InterPro" id="IPR055170">
    <property type="entry name" value="GFO_IDH_MocA-like_dom"/>
</dbReference>